<evidence type="ECO:0000313" key="3">
    <source>
        <dbReference type="Proteomes" id="UP001162891"/>
    </source>
</evidence>
<evidence type="ECO:0000313" key="2">
    <source>
        <dbReference type="EMBL" id="BDG02374.1"/>
    </source>
</evidence>
<accession>A0ABM7WSC6</accession>
<name>A0ABM7WSC6_9BACT</name>
<evidence type="ECO:0000259" key="1">
    <source>
        <dbReference type="PROSITE" id="PS51352"/>
    </source>
</evidence>
<feature type="domain" description="Thioredoxin" evidence="1">
    <location>
        <begin position="20"/>
        <end position="137"/>
    </location>
</feature>
<dbReference type="Pfam" id="PF00085">
    <property type="entry name" value="Thioredoxin"/>
    <property type="match status" value="1"/>
</dbReference>
<dbReference type="CDD" id="cd02947">
    <property type="entry name" value="TRX_family"/>
    <property type="match status" value="1"/>
</dbReference>
<dbReference type="EMBL" id="AP025591">
    <property type="protein sequence ID" value="BDG02374.1"/>
    <property type="molecule type" value="Genomic_DNA"/>
</dbReference>
<proteinExistence type="predicted"/>
<sequence>MTRVTQVVFIGVVAAAVAVVLVARTRATTSATTSAGTEAASTVTPARPLVRLVDLGAGKCVPCKAMAPILEELKAEYAGRMDVQFVDVWQDPDAASRHGVRMIPTQIFYAADGRELARHEGFMAKAEILAQWKAVGVQL</sequence>
<dbReference type="Proteomes" id="UP001162891">
    <property type="component" value="Chromosome"/>
</dbReference>
<dbReference type="RefSeq" id="WP_248359994.1">
    <property type="nucleotide sequence ID" value="NZ_AP025591.1"/>
</dbReference>
<protein>
    <recommendedName>
        <fullName evidence="1">Thioredoxin domain-containing protein</fullName>
    </recommendedName>
</protein>
<dbReference type="InterPro" id="IPR013766">
    <property type="entry name" value="Thioredoxin_domain"/>
</dbReference>
<gene>
    <name evidence="2" type="ORF">AMOR_13700</name>
</gene>
<keyword evidence="3" id="KW-1185">Reference proteome</keyword>
<dbReference type="SUPFAM" id="SSF52833">
    <property type="entry name" value="Thioredoxin-like"/>
    <property type="match status" value="1"/>
</dbReference>
<dbReference type="InterPro" id="IPR036249">
    <property type="entry name" value="Thioredoxin-like_sf"/>
</dbReference>
<organism evidence="2 3">
    <name type="scientific">Anaeromyxobacter oryzae</name>
    <dbReference type="NCBI Taxonomy" id="2918170"/>
    <lineage>
        <taxon>Bacteria</taxon>
        <taxon>Pseudomonadati</taxon>
        <taxon>Myxococcota</taxon>
        <taxon>Myxococcia</taxon>
        <taxon>Myxococcales</taxon>
        <taxon>Cystobacterineae</taxon>
        <taxon>Anaeromyxobacteraceae</taxon>
        <taxon>Anaeromyxobacter</taxon>
    </lineage>
</organism>
<dbReference type="PROSITE" id="PS51352">
    <property type="entry name" value="THIOREDOXIN_2"/>
    <property type="match status" value="1"/>
</dbReference>
<dbReference type="PANTHER" id="PTHR45663:SF11">
    <property type="entry name" value="GEO12009P1"/>
    <property type="match status" value="1"/>
</dbReference>
<reference evidence="3" key="1">
    <citation type="journal article" date="2022" name="Int. J. Syst. Evol. Microbiol.">
        <title>Anaeromyxobacter oryzae sp. nov., Anaeromyxobacter diazotrophicus sp. nov. and Anaeromyxobacter paludicola sp. nov., isolated from paddy soils.</title>
        <authorList>
            <person name="Itoh H."/>
            <person name="Xu Z."/>
            <person name="Mise K."/>
            <person name="Masuda Y."/>
            <person name="Ushijima N."/>
            <person name="Hayakawa C."/>
            <person name="Shiratori Y."/>
            <person name="Senoo K."/>
        </authorList>
    </citation>
    <scope>NUCLEOTIDE SEQUENCE [LARGE SCALE GENOMIC DNA]</scope>
    <source>
        <strain evidence="3">Red232</strain>
    </source>
</reference>
<dbReference type="PANTHER" id="PTHR45663">
    <property type="entry name" value="GEO12009P1"/>
    <property type="match status" value="1"/>
</dbReference>
<dbReference type="Gene3D" id="3.40.30.10">
    <property type="entry name" value="Glutaredoxin"/>
    <property type="match status" value="1"/>
</dbReference>